<evidence type="ECO:0000313" key="3">
    <source>
        <dbReference type="EMBL" id="KYG00529.1"/>
    </source>
</evidence>
<dbReference type="EMBL" id="JEME01003405">
    <property type="protein sequence ID" value="KYG00529.1"/>
    <property type="molecule type" value="Genomic_DNA"/>
</dbReference>
<name>A0A150T7B8_SORCE</name>
<organism evidence="3 4">
    <name type="scientific">Sorangium cellulosum</name>
    <name type="common">Polyangium cellulosum</name>
    <dbReference type="NCBI Taxonomy" id="56"/>
    <lineage>
        <taxon>Bacteria</taxon>
        <taxon>Pseudomonadati</taxon>
        <taxon>Myxococcota</taxon>
        <taxon>Polyangia</taxon>
        <taxon>Polyangiales</taxon>
        <taxon>Polyangiaceae</taxon>
        <taxon>Sorangium</taxon>
    </lineage>
</organism>
<keyword evidence="1" id="KW-0175">Coiled coil</keyword>
<comment type="caution">
    <text evidence="3">The sequence shown here is derived from an EMBL/GenBank/DDBJ whole genome shotgun (WGS) entry which is preliminary data.</text>
</comment>
<accession>A0A150T7B8</accession>
<dbReference type="Proteomes" id="UP000075502">
    <property type="component" value="Unassembled WGS sequence"/>
</dbReference>
<evidence type="ECO:0000313" key="4">
    <source>
        <dbReference type="Proteomes" id="UP000075502"/>
    </source>
</evidence>
<dbReference type="AlphaFoldDB" id="A0A150T7B8"/>
<proteinExistence type="predicted"/>
<keyword evidence="2" id="KW-1133">Transmembrane helix</keyword>
<evidence type="ECO:0000256" key="2">
    <source>
        <dbReference type="SAM" id="Phobius"/>
    </source>
</evidence>
<keyword evidence="2" id="KW-0812">Transmembrane</keyword>
<keyword evidence="2" id="KW-0472">Membrane</keyword>
<sequence length="416" mass="45656">MACEKDQEAVRAIEERLIEAQLELSAAPSGAKQGIIRTIEKIQSELDAARRKLEACWTASSGADRFVHGQIIHLRSRLDGRFLGLDETSTFVRLRDAPSLQTSWRVVRHRPGRIRLHSLAAMGPFMWHLHADSQGVELISADFISTNEVWRVVGLGPNLVALECAPGSSAGLLAADPGVEELRLSKVTGDPGTEWTVEDHQLAVRENGTIEDPPGITAGDLAYHILDNLPPGRAKNAWNTVRVIVASENGVYELDGREKRDLALAGVVGALLVGIIYGIVELARYIKSTTFATVVPLGDLFAGKTLHDDCDQILCEDIGPSGDSTLIGLSLSIVGEVRWLKEIYVLKSGAELKIQVRAEGDNVTTKMVLFPSEPGTELVLRKAKAFGNMTDVYILKDLVDLKPGRHYRFTWRRDRC</sequence>
<feature type="coiled-coil region" evidence="1">
    <location>
        <begin position="3"/>
        <end position="52"/>
    </location>
</feature>
<protein>
    <submittedName>
        <fullName evidence="3">Uncharacterized protein</fullName>
    </submittedName>
</protein>
<feature type="transmembrane region" description="Helical" evidence="2">
    <location>
        <begin position="262"/>
        <end position="280"/>
    </location>
</feature>
<gene>
    <name evidence="3" type="ORF">BE21_07280</name>
</gene>
<evidence type="ECO:0000256" key="1">
    <source>
        <dbReference type="SAM" id="Coils"/>
    </source>
</evidence>
<reference evidence="3 4" key="1">
    <citation type="submission" date="2014-02" db="EMBL/GenBank/DDBJ databases">
        <title>The small core and large imbalanced accessory genome model reveals a collaborative survival strategy of Sorangium cellulosum strains in nature.</title>
        <authorList>
            <person name="Han K."/>
            <person name="Peng R."/>
            <person name="Blom J."/>
            <person name="Li Y.-Z."/>
        </authorList>
    </citation>
    <scope>NUCLEOTIDE SEQUENCE [LARGE SCALE GENOMIC DNA]</scope>
    <source>
        <strain evidence="3 4">So0007-03</strain>
    </source>
</reference>